<evidence type="ECO:0000313" key="2">
    <source>
        <dbReference type="EMBL" id="QVL20330.1"/>
    </source>
</evidence>
<proteinExistence type="predicted"/>
<keyword evidence="1" id="KW-1133">Transmembrane helix</keyword>
<keyword evidence="3" id="KW-1185">Reference proteome</keyword>
<dbReference type="Pfam" id="PF11162">
    <property type="entry name" value="DUF2946"/>
    <property type="match status" value="1"/>
</dbReference>
<organism evidence="2 3">
    <name type="scientific">Pseudomonas qingdaonensis</name>
    <dbReference type="NCBI Taxonomy" id="2056231"/>
    <lineage>
        <taxon>Bacteria</taxon>
        <taxon>Pseudomonadati</taxon>
        <taxon>Pseudomonadota</taxon>
        <taxon>Gammaproteobacteria</taxon>
        <taxon>Pseudomonadales</taxon>
        <taxon>Pseudomonadaceae</taxon>
        <taxon>Pseudomonas</taxon>
    </lineage>
</organism>
<name>A0ABX8DVI2_9PSED</name>
<keyword evidence="1" id="KW-0472">Membrane</keyword>
<gene>
    <name evidence="2" type="ORF">KH389_07040</name>
</gene>
<evidence type="ECO:0000313" key="3">
    <source>
        <dbReference type="Proteomes" id="UP000678154"/>
    </source>
</evidence>
<reference evidence="2 3" key="1">
    <citation type="journal article" date="2016" name="J. Hazard. Mater.">
        <title>A newly isolated Pseudomonas putida S-1 strain for batch-mode-propanethiol degradation and continuous treatment of propanethiol-containing waste gas.</title>
        <authorList>
            <person name="Chen D.Z."/>
            <person name="Sun Y.M."/>
            <person name="Han L.M."/>
            <person name="Chen J."/>
            <person name="Ye J.X."/>
            <person name="Chen J.M."/>
        </authorList>
    </citation>
    <scope>NUCLEOTIDE SEQUENCE [LARGE SCALE GENOMIC DNA]</scope>
    <source>
        <strain evidence="2 3">S-1</strain>
    </source>
</reference>
<dbReference type="InterPro" id="IPR021333">
    <property type="entry name" value="DUF2946"/>
</dbReference>
<protein>
    <submittedName>
        <fullName evidence="2">DUF2946 domain-containing protein</fullName>
    </submittedName>
</protein>
<accession>A0ABX8DVI2</accession>
<dbReference type="RefSeq" id="WP_213607124.1">
    <property type="nucleotide sequence ID" value="NZ_CP074676.1"/>
</dbReference>
<dbReference type="GeneID" id="87479990"/>
<dbReference type="EMBL" id="CP074676">
    <property type="protein sequence ID" value="QVL20330.1"/>
    <property type="molecule type" value="Genomic_DNA"/>
</dbReference>
<feature type="transmembrane region" description="Helical" evidence="1">
    <location>
        <begin position="73"/>
        <end position="94"/>
    </location>
</feature>
<keyword evidence="1" id="KW-0812">Transmembrane</keyword>
<dbReference type="Proteomes" id="UP000678154">
    <property type="component" value="Chromosome"/>
</dbReference>
<evidence type="ECO:0000256" key="1">
    <source>
        <dbReference type="SAM" id="Phobius"/>
    </source>
</evidence>
<feature type="transmembrane region" description="Helical" evidence="1">
    <location>
        <begin position="12"/>
        <end position="31"/>
    </location>
</feature>
<sequence>MNLVRHHKAPIAWMLYFSVLFGSLLCAMGHGQMAGLSLSGLDDGEYCSLDGSSPFKGDNDLGSHSLPMTSDCVIASLFGATLLAAFFGLLALLAGESINLLPRQPMRLLPRQRWPLLNPRASPALFPVL</sequence>